<accession>A0A8T0HV76</accession>
<evidence type="ECO:0000313" key="2">
    <source>
        <dbReference type="EMBL" id="KAG0574639.1"/>
    </source>
</evidence>
<dbReference type="EMBL" id="CM026426">
    <property type="protein sequence ID" value="KAG0574639.1"/>
    <property type="molecule type" value="Genomic_DNA"/>
</dbReference>
<feature type="region of interest" description="Disordered" evidence="1">
    <location>
        <begin position="244"/>
        <end position="352"/>
    </location>
</feature>
<dbReference type="AlphaFoldDB" id="A0A8T0HV76"/>
<feature type="region of interest" description="Disordered" evidence="1">
    <location>
        <begin position="51"/>
        <end position="148"/>
    </location>
</feature>
<feature type="compositionally biased region" description="Gly residues" evidence="1">
    <location>
        <begin position="343"/>
        <end position="352"/>
    </location>
</feature>
<evidence type="ECO:0000256" key="1">
    <source>
        <dbReference type="SAM" id="MobiDB-lite"/>
    </source>
</evidence>
<proteinExistence type="predicted"/>
<reference evidence="2" key="1">
    <citation type="submission" date="2020-06" db="EMBL/GenBank/DDBJ databases">
        <title>WGS assembly of Ceratodon purpureus strain R40.</title>
        <authorList>
            <person name="Carey S.B."/>
            <person name="Jenkins J."/>
            <person name="Shu S."/>
            <person name="Lovell J.T."/>
            <person name="Sreedasyam A."/>
            <person name="Maumus F."/>
            <person name="Tiley G.P."/>
            <person name="Fernandez-Pozo N."/>
            <person name="Barry K."/>
            <person name="Chen C."/>
            <person name="Wang M."/>
            <person name="Lipzen A."/>
            <person name="Daum C."/>
            <person name="Saski C.A."/>
            <person name="Payton A.C."/>
            <person name="Mcbreen J.C."/>
            <person name="Conrad R.E."/>
            <person name="Kollar L.M."/>
            <person name="Olsson S."/>
            <person name="Huttunen S."/>
            <person name="Landis J.B."/>
            <person name="Wickett N.J."/>
            <person name="Johnson M.G."/>
            <person name="Rensing S.A."/>
            <person name="Grimwood J."/>
            <person name="Schmutz J."/>
            <person name="Mcdaniel S.F."/>
        </authorList>
    </citation>
    <scope>NUCLEOTIDE SEQUENCE</scope>
    <source>
        <strain evidence="2">R40</strain>
    </source>
</reference>
<feature type="compositionally biased region" description="Basic residues" evidence="1">
    <location>
        <begin position="87"/>
        <end position="99"/>
    </location>
</feature>
<name>A0A8T0HV76_CERPU</name>
<evidence type="ECO:0000313" key="3">
    <source>
        <dbReference type="Proteomes" id="UP000822688"/>
    </source>
</evidence>
<organism evidence="2 3">
    <name type="scientific">Ceratodon purpureus</name>
    <name type="common">Fire moss</name>
    <name type="synonym">Dicranum purpureum</name>
    <dbReference type="NCBI Taxonomy" id="3225"/>
    <lineage>
        <taxon>Eukaryota</taxon>
        <taxon>Viridiplantae</taxon>
        <taxon>Streptophyta</taxon>
        <taxon>Embryophyta</taxon>
        <taxon>Bryophyta</taxon>
        <taxon>Bryophytina</taxon>
        <taxon>Bryopsida</taxon>
        <taxon>Dicranidae</taxon>
        <taxon>Pseudoditrichales</taxon>
        <taxon>Ditrichaceae</taxon>
        <taxon>Ceratodon</taxon>
    </lineage>
</organism>
<gene>
    <name evidence="2" type="ORF">KC19_VG278900</name>
</gene>
<dbReference type="Proteomes" id="UP000822688">
    <property type="component" value="Chromosome V"/>
</dbReference>
<comment type="caution">
    <text evidence="2">The sequence shown here is derived from an EMBL/GenBank/DDBJ whole genome shotgun (WGS) entry which is preliminary data.</text>
</comment>
<feature type="non-terminal residue" evidence="2">
    <location>
        <position position="352"/>
    </location>
</feature>
<protein>
    <submittedName>
        <fullName evidence="2">Uncharacterized protein</fullName>
    </submittedName>
</protein>
<sequence>MGETSDNVMGEISDNVMGEIWGMGSNVMGSKSSHRVTVDIQWRVQQSAEPQFHVDRTVNNQEDQGGISRGRGPRRGSAIHEEDQQHRRIRRRRGQHSRQGRQQPASTSTAASVDIDSQRRHRLQGRCPRLSKGDDQGEIHSGARAGASTLTAGGGRHLAGGRSVDIDYFDISSFDGNFGGSCDQLRTASTGSFTWTSCAPTTHYLDLPTSALSPTAWTSYASSTVPLTLASLWDLIASTSPRCPYNAASTSTSTTWPPELLHRPNSMRQKRRRSPIEQGTWRNGEGMGGDGSRDGEGSENSEAVGGRVEASHVQVRAGEGGRDDVNVQRAGEGLDAWRRQVGKGSGSGDEGV</sequence>
<keyword evidence="3" id="KW-1185">Reference proteome</keyword>